<organism evidence="2">
    <name type="scientific">uncultured marine phage</name>
    <dbReference type="NCBI Taxonomy" id="707152"/>
    <lineage>
        <taxon>Viruses</taxon>
        <taxon>environmental samples</taxon>
    </lineage>
</organism>
<protein>
    <submittedName>
        <fullName evidence="2">Putative methyltransferase</fullName>
    </submittedName>
</protein>
<proteinExistence type="predicted"/>
<keyword evidence="2" id="KW-0489">Methyltransferase</keyword>
<dbReference type="EMBL" id="OU342829">
    <property type="protein sequence ID" value="CAG7581523.1"/>
    <property type="molecule type" value="Genomic_DNA"/>
</dbReference>
<dbReference type="GO" id="GO:0008168">
    <property type="term" value="F:methyltransferase activity"/>
    <property type="evidence" value="ECO:0007669"/>
    <property type="project" value="UniProtKB-KW"/>
</dbReference>
<feature type="compositionally biased region" description="Basic and acidic residues" evidence="1">
    <location>
        <begin position="141"/>
        <end position="159"/>
    </location>
</feature>
<evidence type="ECO:0000256" key="1">
    <source>
        <dbReference type="SAM" id="MobiDB-lite"/>
    </source>
</evidence>
<dbReference type="InterPro" id="IPR029063">
    <property type="entry name" value="SAM-dependent_MTases_sf"/>
</dbReference>
<name>A0A8D9FRX2_9VIRU</name>
<sequence length="175" mass="20064">MKIVIGSGGVPEIGWVTTDINRLDISKEEDWKSLLGEDLKASNLFSEHVWEHIPRDVIQSSTDLCYKYLMDDGRIRIAVPDGNHPDQNYIDHVKPNGIGPGSDDHKILYTYDILKKELESSGFKVVLVEYWDENKEFHRQEWNSEDGHVRRSADHDPRNQDGSLTYTSLIVDGIK</sequence>
<reference evidence="2" key="1">
    <citation type="submission" date="2021-06" db="EMBL/GenBank/DDBJ databases">
        <authorList>
            <person name="Gannon L."/>
            <person name="Redgwell R T."/>
            <person name="Michniewski S."/>
            <person name="Harrison D C."/>
            <person name="Millard A."/>
        </authorList>
    </citation>
    <scope>NUCLEOTIDE SEQUENCE</scope>
</reference>
<dbReference type="GO" id="GO:0032259">
    <property type="term" value="P:methylation"/>
    <property type="evidence" value="ECO:0007669"/>
    <property type="project" value="UniProtKB-KW"/>
</dbReference>
<keyword evidence="2" id="KW-0808">Transferase</keyword>
<evidence type="ECO:0000313" key="2">
    <source>
        <dbReference type="EMBL" id="CAG7581523.1"/>
    </source>
</evidence>
<dbReference type="SUPFAM" id="SSF53335">
    <property type="entry name" value="S-adenosyl-L-methionine-dependent methyltransferases"/>
    <property type="match status" value="1"/>
</dbReference>
<accession>A0A8D9FRX2</accession>
<gene>
    <name evidence="2" type="ORF">SLAVMIC_00884</name>
</gene>
<feature type="region of interest" description="Disordered" evidence="1">
    <location>
        <begin position="141"/>
        <end position="163"/>
    </location>
</feature>
<dbReference type="Gene3D" id="3.40.50.150">
    <property type="entry name" value="Vaccinia Virus protein VP39"/>
    <property type="match status" value="1"/>
</dbReference>